<name>G0N597_CAEBE</name>
<proteinExistence type="predicted"/>
<dbReference type="EMBL" id="GL379839">
    <property type="protein sequence ID" value="EGT53047.1"/>
    <property type="molecule type" value="Genomic_DNA"/>
</dbReference>
<gene>
    <name evidence="2" type="ORF">CAEBREN_23083</name>
</gene>
<protein>
    <submittedName>
        <fullName evidence="2">Uncharacterized protein</fullName>
    </submittedName>
</protein>
<feature type="region of interest" description="Disordered" evidence="1">
    <location>
        <begin position="1"/>
        <end position="125"/>
    </location>
</feature>
<sequence length="271" mass="30011">MAKTRQQTRKRSLRNKASDTAAKKPTVSSKKTSGKPLVNKAPTSKKPVQKTSTSNRTVSSAPRNHPLKASAPIKSFPSTPKMPATRANPMATQSPRCQVQGSSSLKSPSIRPSAAPNAPQASSGIVSASSGSIAAVPPTVQNPHLDFTEWTICIIGDKLDWELDERMSTKKYAQWKHTAVKLDAVAFKRVINHPQAVYKMNRLKERNEFTLPVLLEFNAAYVDTTWGQRYKVTNVIVRDLKNRTVELVWELILRTELAALQERLAQEASQE</sequence>
<organism evidence="3">
    <name type="scientific">Caenorhabditis brenneri</name>
    <name type="common">Nematode worm</name>
    <dbReference type="NCBI Taxonomy" id="135651"/>
    <lineage>
        <taxon>Eukaryota</taxon>
        <taxon>Metazoa</taxon>
        <taxon>Ecdysozoa</taxon>
        <taxon>Nematoda</taxon>
        <taxon>Chromadorea</taxon>
        <taxon>Rhabditida</taxon>
        <taxon>Rhabditina</taxon>
        <taxon>Rhabditomorpha</taxon>
        <taxon>Rhabditoidea</taxon>
        <taxon>Rhabditidae</taxon>
        <taxon>Peloderinae</taxon>
        <taxon>Caenorhabditis</taxon>
    </lineage>
</organism>
<accession>G0N597</accession>
<keyword evidence="3" id="KW-1185">Reference proteome</keyword>
<evidence type="ECO:0000313" key="2">
    <source>
        <dbReference type="EMBL" id="EGT53047.1"/>
    </source>
</evidence>
<evidence type="ECO:0000256" key="1">
    <source>
        <dbReference type="SAM" id="MobiDB-lite"/>
    </source>
</evidence>
<dbReference type="InParanoid" id="G0N597"/>
<feature type="compositionally biased region" description="Basic residues" evidence="1">
    <location>
        <begin position="1"/>
        <end position="14"/>
    </location>
</feature>
<dbReference type="Proteomes" id="UP000008068">
    <property type="component" value="Unassembled WGS sequence"/>
</dbReference>
<reference evidence="3" key="1">
    <citation type="submission" date="2011-07" db="EMBL/GenBank/DDBJ databases">
        <authorList>
            <consortium name="Caenorhabditis brenneri Sequencing and Analysis Consortium"/>
            <person name="Wilson R.K."/>
        </authorList>
    </citation>
    <scope>NUCLEOTIDE SEQUENCE [LARGE SCALE GENOMIC DNA]</scope>
    <source>
        <strain evidence="3">PB2801</strain>
    </source>
</reference>
<dbReference type="HOGENOM" id="CLU_1027548_0_0_1"/>
<feature type="compositionally biased region" description="Low complexity" evidence="1">
    <location>
        <begin position="102"/>
        <end position="125"/>
    </location>
</feature>
<dbReference type="AlphaFoldDB" id="G0N597"/>
<feature type="compositionally biased region" description="Polar residues" evidence="1">
    <location>
        <begin position="90"/>
        <end position="101"/>
    </location>
</feature>
<feature type="compositionally biased region" description="Polar residues" evidence="1">
    <location>
        <begin position="49"/>
        <end position="62"/>
    </location>
</feature>
<evidence type="ECO:0000313" key="3">
    <source>
        <dbReference type="Proteomes" id="UP000008068"/>
    </source>
</evidence>